<protein>
    <submittedName>
        <fullName evidence="1">Uncharacterized protein</fullName>
    </submittedName>
</protein>
<evidence type="ECO:0000313" key="2">
    <source>
        <dbReference type="Proteomes" id="UP000667650"/>
    </source>
</evidence>
<dbReference type="Proteomes" id="UP000667650">
    <property type="component" value="Unassembled WGS sequence"/>
</dbReference>
<comment type="caution">
    <text evidence="1">The sequence shown here is derived from an EMBL/GenBank/DDBJ whole genome shotgun (WGS) entry which is preliminary data.</text>
</comment>
<dbReference type="AlphaFoldDB" id="A0A964TEF7"/>
<reference evidence="1" key="1">
    <citation type="submission" date="2020-01" db="EMBL/GenBank/DDBJ databases">
        <title>Muricauda ochracea sp. nov., isolated from a tidal flat of Garorim bay in Korea.</title>
        <authorList>
            <person name="Kim D."/>
            <person name="Yoo Y."/>
            <person name="Kim J.-J."/>
        </authorList>
    </citation>
    <scope>NUCLEOTIDE SEQUENCE</scope>
    <source>
        <strain evidence="1">JGD-17</strain>
    </source>
</reference>
<evidence type="ECO:0000313" key="1">
    <source>
        <dbReference type="EMBL" id="NAY91966.1"/>
    </source>
</evidence>
<accession>A0A964TEF7</accession>
<name>A0A964TEF7_9FLAO</name>
<dbReference type="EMBL" id="JAAABI010000002">
    <property type="protein sequence ID" value="NAY91966.1"/>
    <property type="molecule type" value="Genomic_DNA"/>
</dbReference>
<sequence length="127" mass="14864">MSPKQYKSLAFSLLFITLILMSNLRFSAMYVYYSVAKEDFIERLCENKDKPQLNCDGKCMLSQMLVAQSEEEEQPLPTIGWEQLVLFLPEYPNYVLADLTKTNEVNHYPQTNYSFNFIVVPYKPPIF</sequence>
<organism evidence="1 2">
    <name type="scientific">Flagellimonas ochracea</name>
    <dbReference type="NCBI Taxonomy" id="2696472"/>
    <lineage>
        <taxon>Bacteria</taxon>
        <taxon>Pseudomonadati</taxon>
        <taxon>Bacteroidota</taxon>
        <taxon>Flavobacteriia</taxon>
        <taxon>Flavobacteriales</taxon>
        <taxon>Flavobacteriaceae</taxon>
        <taxon>Flagellimonas</taxon>
    </lineage>
</organism>
<keyword evidence="2" id="KW-1185">Reference proteome</keyword>
<gene>
    <name evidence="1" type="ORF">GTQ34_08550</name>
</gene>
<dbReference type="RefSeq" id="WP_166523361.1">
    <property type="nucleotide sequence ID" value="NZ_JAAABI010000002.1"/>
</dbReference>
<proteinExistence type="predicted"/>